<keyword evidence="2" id="KW-1185">Reference proteome</keyword>
<dbReference type="GeneID" id="54577142"/>
<name>A0A6A6J427_9PLEO</name>
<reference evidence="1" key="1">
    <citation type="journal article" date="2020" name="Stud. Mycol.">
        <title>101 Dothideomycetes genomes: a test case for predicting lifestyles and emergence of pathogens.</title>
        <authorList>
            <person name="Haridas S."/>
            <person name="Albert R."/>
            <person name="Binder M."/>
            <person name="Bloem J."/>
            <person name="Labutti K."/>
            <person name="Salamov A."/>
            <person name="Andreopoulos B."/>
            <person name="Baker S."/>
            <person name="Barry K."/>
            <person name="Bills G."/>
            <person name="Bluhm B."/>
            <person name="Cannon C."/>
            <person name="Castanera R."/>
            <person name="Culley D."/>
            <person name="Daum C."/>
            <person name="Ezra D."/>
            <person name="Gonzalez J."/>
            <person name="Henrissat B."/>
            <person name="Kuo A."/>
            <person name="Liang C."/>
            <person name="Lipzen A."/>
            <person name="Lutzoni F."/>
            <person name="Magnuson J."/>
            <person name="Mondo S."/>
            <person name="Nolan M."/>
            <person name="Ohm R."/>
            <person name="Pangilinan J."/>
            <person name="Park H.-J."/>
            <person name="Ramirez L."/>
            <person name="Alfaro M."/>
            <person name="Sun H."/>
            <person name="Tritt A."/>
            <person name="Yoshinaga Y."/>
            <person name="Zwiers L.-H."/>
            <person name="Turgeon B."/>
            <person name="Goodwin S."/>
            <person name="Spatafora J."/>
            <person name="Crous P."/>
            <person name="Grigoriev I."/>
        </authorList>
    </citation>
    <scope>NUCLEOTIDE SEQUENCE</scope>
    <source>
        <strain evidence="1">CBS 122368</strain>
    </source>
</reference>
<dbReference type="AlphaFoldDB" id="A0A6A6J427"/>
<evidence type="ECO:0000313" key="1">
    <source>
        <dbReference type="EMBL" id="KAF2257396.1"/>
    </source>
</evidence>
<accession>A0A6A6J427</accession>
<evidence type="ECO:0000313" key="2">
    <source>
        <dbReference type="Proteomes" id="UP000800094"/>
    </source>
</evidence>
<dbReference type="Proteomes" id="UP000800094">
    <property type="component" value="Unassembled WGS sequence"/>
</dbReference>
<sequence length="186" mass="21089">MPREIRLLPLHQQILDFASDPGSAGQGLQDAEENPAPASIGEILGASLHYWKFPAGVKEASFGARKPQNSLTPYLRPPVERWVRDYYCGRRQDLKLHLEIPLIFELWRVVHCLIGLRQLSCPLGWTPFKPARSWSGSCRSGSQDVHGEFLARSSLWEDEFLGVERLWARSHSCSAAMERASPKYTF</sequence>
<gene>
    <name evidence="1" type="ORF">BU26DRAFT_42897</name>
</gene>
<protein>
    <submittedName>
        <fullName evidence="1">Uncharacterized protein</fullName>
    </submittedName>
</protein>
<organism evidence="1 2">
    <name type="scientific">Trematosphaeria pertusa</name>
    <dbReference type="NCBI Taxonomy" id="390896"/>
    <lineage>
        <taxon>Eukaryota</taxon>
        <taxon>Fungi</taxon>
        <taxon>Dikarya</taxon>
        <taxon>Ascomycota</taxon>
        <taxon>Pezizomycotina</taxon>
        <taxon>Dothideomycetes</taxon>
        <taxon>Pleosporomycetidae</taxon>
        <taxon>Pleosporales</taxon>
        <taxon>Massarineae</taxon>
        <taxon>Trematosphaeriaceae</taxon>
        <taxon>Trematosphaeria</taxon>
    </lineage>
</organism>
<dbReference type="RefSeq" id="XP_033692400.1">
    <property type="nucleotide sequence ID" value="XM_033823812.1"/>
</dbReference>
<dbReference type="EMBL" id="ML987189">
    <property type="protein sequence ID" value="KAF2257396.1"/>
    <property type="molecule type" value="Genomic_DNA"/>
</dbReference>
<proteinExistence type="predicted"/>